<dbReference type="Pfam" id="PF19298">
    <property type="entry name" value="KshA_C"/>
    <property type="match status" value="1"/>
</dbReference>
<name>A0A6P4EAW4_DRORH</name>
<dbReference type="InterPro" id="IPR045605">
    <property type="entry name" value="KshA-like_C"/>
</dbReference>
<dbReference type="GO" id="GO:0016491">
    <property type="term" value="F:oxidoreductase activity"/>
    <property type="evidence" value="ECO:0007669"/>
    <property type="project" value="UniProtKB-KW"/>
</dbReference>
<evidence type="ECO:0000256" key="1">
    <source>
        <dbReference type="ARBA" id="ARBA00023002"/>
    </source>
</evidence>
<accession>A0A6P4EAW4</accession>
<evidence type="ECO:0000259" key="2">
    <source>
        <dbReference type="Pfam" id="PF19298"/>
    </source>
</evidence>
<organism evidence="3">
    <name type="scientific">Drosophila rhopaloa</name>
    <name type="common">Fruit fly</name>
    <dbReference type="NCBI Taxonomy" id="1041015"/>
    <lineage>
        <taxon>Eukaryota</taxon>
        <taxon>Metazoa</taxon>
        <taxon>Ecdysozoa</taxon>
        <taxon>Arthropoda</taxon>
        <taxon>Hexapoda</taxon>
        <taxon>Insecta</taxon>
        <taxon>Pterygota</taxon>
        <taxon>Neoptera</taxon>
        <taxon>Endopterygota</taxon>
        <taxon>Diptera</taxon>
        <taxon>Brachycera</taxon>
        <taxon>Muscomorpha</taxon>
        <taxon>Ephydroidea</taxon>
        <taxon>Drosophilidae</taxon>
        <taxon>Drosophila</taxon>
        <taxon>Sophophora</taxon>
    </lineage>
</organism>
<evidence type="ECO:0000313" key="3">
    <source>
        <dbReference type="RefSeq" id="XP_016975190.1"/>
    </source>
</evidence>
<proteinExistence type="predicted"/>
<keyword evidence="1" id="KW-0560">Oxidoreductase</keyword>
<dbReference type="AlphaFoldDB" id="A0A6P4EAW4"/>
<sequence>WSPSPGKLKHLAEVNLTHTLKLFGKFDFFRMDVTGTQIGPSCVCLEINSITFGKLKIIQVITPIEPLLQKVVHRFYGPRWVAPLMKIFICGESLMFQRDINIWNHKVLNRNPILAKEDSSIKQFRLWFSQFYTSNSKSYSEA</sequence>
<dbReference type="GO" id="GO:0008203">
    <property type="term" value="P:cholesterol metabolic process"/>
    <property type="evidence" value="ECO:0007669"/>
    <property type="project" value="InterPro"/>
</dbReference>
<dbReference type="RefSeq" id="XP_016975190.1">
    <property type="nucleotide sequence ID" value="XM_017119701.1"/>
</dbReference>
<feature type="non-terminal residue" evidence="3">
    <location>
        <position position="142"/>
    </location>
</feature>
<protein>
    <submittedName>
        <fullName evidence="3">Cholesterol 7-desaturase</fullName>
    </submittedName>
</protein>
<feature type="domain" description="3-ketosteroid-9-alpha-monooxygenase oxygenase component-like C-terminal" evidence="2">
    <location>
        <begin position="31"/>
        <end position="132"/>
    </location>
</feature>
<feature type="non-terminal residue" evidence="3">
    <location>
        <position position="1"/>
    </location>
</feature>
<gene>
    <name evidence="3" type="primary">LOC108041704</name>
</gene>
<reference evidence="3" key="1">
    <citation type="submission" date="2025-08" db="UniProtKB">
        <authorList>
            <consortium name="RefSeq"/>
        </authorList>
    </citation>
    <scope>IDENTIFICATION</scope>
</reference>
<dbReference type="Gene3D" id="3.90.380.10">
    <property type="entry name" value="Naphthalene 1,2-dioxygenase Alpha Subunit, Chain A, domain 1"/>
    <property type="match status" value="1"/>
</dbReference>